<feature type="transmembrane region" description="Helical" evidence="7">
    <location>
        <begin position="283"/>
        <end position="308"/>
    </location>
</feature>
<evidence type="ECO:0000256" key="7">
    <source>
        <dbReference type="SAM" id="Phobius"/>
    </source>
</evidence>
<evidence type="ECO:0000256" key="5">
    <source>
        <dbReference type="ARBA" id="ARBA00022989"/>
    </source>
</evidence>
<keyword evidence="5 7" id="KW-1133">Transmembrane helix</keyword>
<dbReference type="AlphaFoldDB" id="A0A067BNQ4"/>
<evidence type="ECO:0000256" key="3">
    <source>
        <dbReference type="ARBA" id="ARBA00022448"/>
    </source>
</evidence>
<feature type="transmembrane region" description="Helical" evidence="7">
    <location>
        <begin position="202"/>
        <end position="222"/>
    </location>
</feature>
<accession>A0A067BNQ4</accession>
<keyword evidence="3" id="KW-0813">Transport</keyword>
<evidence type="ECO:0008006" key="10">
    <source>
        <dbReference type="Google" id="ProtNLM"/>
    </source>
</evidence>
<dbReference type="GO" id="GO:0016020">
    <property type="term" value="C:membrane"/>
    <property type="evidence" value="ECO:0007669"/>
    <property type="project" value="UniProtKB-SubCell"/>
</dbReference>
<dbReference type="GeneID" id="24136391"/>
<dbReference type="InterPro" id="IPR039309">
    <property type="entry name" value="BT1"/>
</dbReference>
<keyword evidence="4 7" id="KW-0812">Transmembrane</keyword>
<feature type="transmembrane region" description="Helical" evidence="7">
    <location>
        <begin position="314"/>
        <end position="333"/>
    </location>
</feature>
<name>A0A067BNQ4_SAPPC</name>
<feature type="transmembrane region" description="Helical" evidence="7">
    <location>
        <begin position="539"/>
        <end position="561"/>
    </location>
</feature>
<dbReference type="PANTHER" id="PTHR31585:SF5">
    <property type="entry name" value="RNA-BINDING S4 DOMAIN-CONTAINING PROTEIN"/>
    <property type="match status" value="1"/>
</dbReference>
<feature type="transmembrane region" description="Helical" evidence="7">
    <location>
        <begin position="58"/>
        <end position="78"/>
    </location>
</feature>
<organism evidence="8 9">
    <name type="scientific">Saprolegnia parasitica (strain CBS 223.65)</name>
    <dbReference type="NCBI Taxonomy" id="695850"/>
    <lineage>
        <taxon>Eukaryota</taxon>
        <taxon>Sar</taxon>
        <taxon>Stramenopiles</taxon>
        <taxon>Oomycota</taxon>
        <taxon>Saprolegniomycetes</taxon>
        <taxon>Saprolegniales</taxon>
        <taxon>Saprolegniaceae</taxon>
        <taxon>Saprolegnia</taxon>
    </lineage>
</organism>
<dbReference type="Pfam" id="PF03092">
    <property type="entry name" value="BT1"/>
    <property type="match status" value="1"/>
</dbReference>
<comment type="subcellular location">
    <subcellularLocation>
        <location evidence="1">Membrane</location>
        <topology evidence="1">Multi-pass membrane protein</topology>
    </subcellularLocation>
</comment>
<dbReference type="KEGG" id="spar:SPRG_14594"/>
<evidence type="ECO:0000256" key="2">
    <source>
        <dbReference type="ARBA" id="ARBA00007015"/>
    </source>
</evidence>
<evidence type="ECO:0000256" key="1">
    <source>
        <dbReference type="ARBA" id="ARBA00004141"/>
    </source>
</evidence>
<evidence type="ECO:0000256" key="4">
    <source>
        <dbReference type="ARBA" id="ARBA00022692"/>
    </source>
</evidence>
<feature type="transmembrane region" description="Helical" evidence="7">
    <location>
        <begin position="123"/>
        <end position="144"/>
    </location>
</feature>
<dbReference type="SUPFAM" id="SSF103473">
    <property type="entry name" value="MFS general substrate transporter"/>
    <property type="match status" value="1"/>
</dbReference>
<comment type="similarity">
    <text evidence="2">Belongs to the major facilitator superfamily. Folate-biopterin transporter (TC 2.A.71) family.</text>
</comment>
<feature type="transmembrane region" description="Helical" evidence="7">
    <location>
        <begin position="345"/>
        <end position="370"/>
    </location>
</feature>
<proteinExistence type="inferred from homology"/>
<evidence type="ECO:0000313" key="8">
    <source>
        <dbReference type="EMBL" id="KDO20114.1"/>
    </source>
</evidence>
<evidence type="ECO:0000256" key="6">
    <source>
        <dbReference type="ARBA" id="ARBA00023136"/>
    </source>
</evidence>
<reference evidence="8 9" key="1">
    <citation type="journal article" date="2013" name="PLoS Genet.">
        <title>Distinctive expansion of potential virulence genes in the genome of the oomycete fish pathogen Saprolegnia parasitica.</title>
        <authorList>
            <person name="Jiang R.H."/>
            <person name="de Bruijn I."/>
            <person name="Haas B.J."/>
            <person name="Belmonte R."/>
            <person name="Lobach L."/>
            <person name="Christie J."/>
            <person name="van den Ackerveken G."/>
            <person name="Bottin A."/>
            <person name="Bulone V."/>
            <person name="Diaz-Moreno S.M."/>
            <person name="Dumas B."/>
            <person name="Fan L."/>
            <person name="Gaulin E."/>
            <person name="Govers F."/>
            <person name="Grenville-Briggs L.J."/>
            <person name="Horner N.R."/>
            <person name="Levin J.Z."/>
            <person name="Mammella M."/>
            <person name="Meijer H.J."/>
            <person name="Morris P."/>
            <person name="Nusbaum C."/>
            <person name="Oome S."/>
            <person name="Phillips A.J."/>
            <person name="van Rooyen D."/>
            <person name="Rzeszutek E."/>
            <person name="Saraiva M."/>
            <person name="Secombes C.J."/>
            <person name="Seidl M.F."/>
            <person name="Snel B."/>
            <person name="Stassen J.H."/>
            <person name="Sykes S."/>
            <person name="Tripathy S."/>
            <person name="van den Berg H."/>
            <person name="Vega-Arreguin J.C."/>
            <person name="Wawra S."/>
            <person name="Young S.K."/>
            <person name="Zeng Q."/>
            <person name="Dieguez-Uribeondo J."/>
            <person name="Russ C."/>
            <person name="Tyler B.M."/>
            <person name="van West P."/>
        </authorList>
    </citation>
    <scope>NUCLEOTIDE SEQUENCE [LARGE SCALE GENOMIC DNA]</scope>
    <source>
        <strain evidence="8 9">CBS 223.65</strain>
    </source>
</reference>
<dbReference type="OrthoDB" id="63735at2759"/>
<dbReference type="VEuPathDB" id="FungiDB:SPRG_14594"/>
<dbReference type="STRING" id="695850.A0A067BNQ4"/>
<evidence type="ECO:0000313" key="9">
    <source>
        <dbReference type="Proteomes" id="UP000030745"/>
    </source>
</evidence>
<protein>
    <recommendedName>
        <fullName evidence="10">Major facilitator superfamily (MFS) profile domain-containing protein</fullName>
    </recommendedName>
</protein>
<dbReference type="RefSeq" id="XP_012209158.1">
    <property type="nucleotide sequence ID" value="XM_012353768.1"/>
</dbReference>
<dbReference type="EMBL" id="KK583323">
    <property type="protein sequence ID" value="KDO20114.1"/>
    <property type="molecule type" value="Genomic_DNA"/>
</dbReference>
<dbReference type="InterPro" id="IPR036259">
    <property type="entry name" value="MFS_trans_sf"/>
</dbReference>
<dbReference type="Proteomes" id="UP000030745">
    <property type="component" value="Unassembled WGS sequence"/>
</dbReference>
<keyword evidence="9" id="KW-1185">Reference proteome</keyword>
<feature type="transmembrane region" description="Helical" evidence="7">
    <location>
        <begin position="90"/>
        <end position="111"/>
    </location>
</feature>
<dbReference type="PANTHER" id="PTHR31585">
    <property type="entry name" value="FOLATE-BIOPTERIN TRANSPORTER 1, CHLOROPLASTIC"/>
    <property type="match status" value="1"/>
</dbReference>
<feature type="transmembrane region" description="Helical" evidence="7">
    <location>
        <begin position="495"/>
        <end position="519"/>
    </location>
</feature>
<feature type="transmembrane region" description="Helical" evidence="7">
    <location>
        <begin position="156"/>
        <end position="181"/>
    </location>
</feature>
<feature type="transmembrane region" description="Helical" evidence="7">
    <location>
        <begin position="455"/>
        <end position="475"/>
    </location>
</feature>
<keyword evidence="6 7" id="KW-0472">Membrane</keyword>
<feature type="transmembrane region" description="Helical" evidence="7">
    <location>
        <begin position="234"/>
        <end position="253"/>
    </location>
</feature>
<dbReference type="OMA" id="SKWGLQW"/>
<dbReference type="Gene3D" id="1.20.1250.20">
    <property type="entry name" value="MFS general substrate transporter like domains"/>
    <property type="match status" value="2"/>
</dbReference>
<sequence length="564" mass="61758">MLNKEPLTTERVSYIASFDKHADGAEYGETKTPGEIEEGALRGGDAPVYTSPEVLAIIYQYAMVGIVYGGFTVMKYPILTGYFALETNVLSSATALLTLGWSLKVVFGMLNDCFPVFGYHRKPYMLLGWSLCAILLVVLAVTPAGEQNSQSDGSTFALICTVCGFCYVMADVAQDGLMLTYAQREPLAVRGRLQSMIYGTRFVFAAIIGAICGFCLNSERFAGDFDWDIGVNGYFWILAIPSVINIPVVWFFIKDTKHEAVQFSVYFNQLWTLVQKRAVWQVLIFNFFFNFFTGSIGSTAGSYVALYWAGVENLNSAIMGVVGNIIFAVILYLTGMYGTHWNWRYVLVVTVLIANGIDAITQFCTIYDVYRNQWFYLGVPVLENIPTGINFVVGTYVIVELAESGNEGVMYGLLTTISNLPGTFGSMITNIIDGSLDYNKKLIKEDAPETRDQVAYSYFVAYGSVLLGCFCVVLLPNQKAAVAELKKNGGSQPKVAAAIFFILFAVLCTSITGNLSSMFESTRCMRLAGGAGCDEAPPSGYLAGIFVPVGLAALLIAKIAYSRR</sequence>
<gene>
    <name evidence="8" type="ORF">SPRG_14594</name>
</gene>